<reference evidence="1" key="1">
    <citation type="submission" date="2018-11" db="EMBL/GenBank/DDBJ databases">
        <authorList>
            <consortium name="Pathogen Informatics"/>
        </authorList>
    </citation>
    <scope>NUCLEOTIDE SEQUENCE</scope>
</reference>
<name>A0A448XQA7_9PLAT</name>
<dbReference type="AlphaFoldDB" id="A0A448XQA7"/>
<dbReference type="EMBL" id="CAAALY010273375">
    <property type="protein sequence ID" value="VEL42245.1"/>
    <property type="molecule type" value="Genomic_DNA"/>
</dbReference>
<comment type="caution">
    <text evidence="1">The sequence shown here is derived from an EMBL/GenBank/DDBJ whole genome shotgun (WGS) entry which is preliminary data.</text>
</comment>
<proteinExistence type="predicted"/>
<sequence>MSGEDVILRSLSLYHLAQLPVDRHGRPEDTWLSSLFANRQHRVFPPSRFQRLSNHSYADGIRAKASSGFGLSLMLLGRHEGRDNTLRSRVAAHPLILGDLVPEPKTSGHFQVFFVLL</sequence>
<protein>
    <submittedName>
        <fullName evidence="1">Uncharacterized protein</fullName>
    </submittedName>
</protein>
<dbReference type="Proteomes" id="UP000784294">
    <property type="component" value="Unassembled WGS sequence"/>
</dbReference>
<accession>A0A448XQA7</accession>
<evidence type="ECO:0000313" key="2">
    <source>
        <dbReference type="Proteomes" id="UP000784294"/>
    </source>
</evidence>
<evidence type="ECO:0000313" key="1">
    <source>
        <dbReference type="EMBL" id="VEL42245.1"/>
    </source>
</evidence>
<gene>
    <name evidence="1" type="ORF">PXEA_LOCUS35685</name>
</gene>
<organism evidence="1 2">
    <name type="scientific">Protopolystoma xenopodis</name>
    <dbReference type="NCBI Taxonomy" id="117903"/>
    <lineage>
        <taxon>Eukaryota</taxon>
        <taxon>Metazoa</taxon>
        <taxon>Spiralia</taxon>
        <taxon>Lophotrochozoa</taxon>
        <taxon>Platyhelminthes</taxon>
        <taxon>Monogenea</taxon>
        <taxon>Polyopisthocotylea</taxon>
        <taxon>Polystomatidea</taxon>
        <taxon>Polystomatidae</taxon>
        <taxon>Protopolystoma</taxon>
    </lineage>
</organism>
<keyword evidence="2" id="KW-1185">Reference proteome</keyword>